<gene>
    <name evidence="11" type="ORF">EJ08DRAFT_557388</name>
</gene>
<evidence type="ECO:0000313" key="11">
    <source>
        <dbReference type="EMBL" id="KAF2425767.1"/>
    </source>
</evidence>
<evidence type="ECO:0000313" key="12">
    <source>
        <dbReference type="Proteomes" id="UP000800235"/>
    </source>
</evidence>
<keyword evidence="3" id="KW-0812">Transmembrane</keyword>
<evidence type="ECO:0000256" key="6">
    <source>
        <dbReference type="ARBA" id="ARBA00022892"/>
    </source>
</evidence>
<organism evidence="11 12">
    <name type="scientific">Tothia fuscella</name>
    <dbReference type="NCBI Taxonomy" id="1048955"/>
    <lineage>
        <taxon>Eukaryota</taxon>
        <taxon>Fungi</taxon>
        <taxon>Dikarya</taxon>
        <taxon>Ascomycota</taxon>
        <taxon>Pezizomycotina</taxon>
        <taxon>Dothideomycetes</taxon>
        <taxon>Pleosporomycetidae</taxon>
        <taxon>Venturiales</taxon>
        <taxon>Cylindrosympodiaceae</taxon>
        <taxon>Tothia</taxon>
    </lineage>
</organism>
<evidence type="ECO:0000256" key="8">
    <source>
        <dbReference type="ARBA" id="ARBA00022989"/>
    </source>
</evidence>
<protein>
    <recommendedName>
        <fullName evidence="10">Guanine nucleotide-exchange factor SEC12</fullName>
    </recommendedName>
</protein>
<name>A0A9P4NLF6_9PEZI</name>
<feature type="non-terminal residue" evidence="11">
    <location>
        <position position="619"/>
    </location>
</feature>
<keyword evidence="1 10" id="KW-0813">Transport</keyword>
<keyword evidence="2 10" id="KW-0853">WD repeat</keyword>
<keyword evidence="7 10" id="KW-0653">Protein transport</keyword>
<keyword evidence="12" id="KW-1185">Reference proteome</keyword>
<evidence type="ECO:0000256" key="2">
    <source>
        <dbReference type="ARBA" id="ARBA00022574"/>
    </source>
</evidence>
<dbReference type="GO" id="GO:0006888">
    <property type="term" value="P:endoplasmic reticulum to Golgi vesicle-mediated transport"/>
    <property type="evidence" value="ECO:0007669"/>
    <property type="project" value="UniProtKB-UniRule"/>
</dbReference>
<dbReference type="Proteomes" id="UP000800235">
    <property type="component" value="Unassembled WGS sequence"/>
</dbReference>
<evidence type="ECO:0000256" key="10">
    <source>
        <dbReference type="RuleBase" id="RU369019"/>
    </source>
</evidence>
<dbReference type="GO" id="GO:0003400">
    <property type="term" value="P:regulation of COPII vesicle coating"/>
    <property type="evidence" value="ECO:0007669"/>
    <property type="project" value="UniProtKB-UniRule"/>
</dbReference>
<evidence type="ECO:0000256" key="5">
    <source>
        <dbReference type="ARBA" id="ARBA00022824"/>
    </source>
</evidence>
<dbReference type="AlphaFoldDB" id="A0A9P4NLF6"/>
<dbReference type="PANTHER" id="PTHR23284:SF0">
    <property type="entry name" value="PROLACTIN REGULATORY ELEMENT-BINDING PROTEIN"/>
    <property type="match status" value="1"/>
</dbReference>
<sequence>MSESVTFAQYNLGYPPWALEFDPLNRGYLLVAGGGGEQKEVPNRLTLLDVSKRSQIENVADVNILEDSPSSLGLLSTKDGLYAYSGVNSTLADRQKGKNEHFRSFKIDYPARGTEKEGKITALGQTSLFSPSFYSNAKDQYQRLIRLSPAKKSTTGNKRIGAIANSWAPESEIVVFNATKAIPTTADVIQRILPVQNKEVEDLDIIELKDGEFALAYCTKNEVYFTSIDYHFTMRKPRAPLVEPQCLYSAPRPDTVQAPSRPKYRSIRFITPEYVLLLSNANGQSELQMLRIHGGASAEIILRKRLPRDMGLCVSMDVCLLDADADTGARQVVVAVAAQKQDITVYTLDYAGPVKETSSSFNTYKELRNVHKEQSMKKVVLSPFHSPWLATDTDKKTPSPQYLRMASISLSNTLCIDDLPLHPVNADKRGSRYALSKKNRLSAALSKGTPLFVIAFVLFIGLMLAQSLLSHQPGTSSVSFLPESWQNAIHAYQERAGIMAEPISRTAAPVVHSQTTQKILDMLHLHHKHNKHLPDPEKKAVIIRAPSQDGEGAELSTEVHSDTAELLKQEVDAKRWEDLSDHQRREWKRRLKDAGQWAEGLPETIFKGVFFSEIAGAIG</sequence>
<dbReference type="PANTHER" id="PTHR23284">
    <property type="entry name" value="PROLACTIN REGULATORY ELEMENT BINDING PROTEIN"/>
    <property type="match status" value="1"/>
</dbReference>
<keyword evidence="8" id="KW-1133">Transmembrane helix</keyword>
<dbReference type="InterPro" id="IPR045260">
    <property type="entry name" value="Sec12-like"/>
</dbReference>
<comment type="similarity">
    <text evidence="10">Belongs to the WD repeat SEC12 family.</text>
</comment>
<proteinExistence type="inferred from homology"/>
<dbReference type="InterPro" id="IPR015943">
    <property type="entry name" value="WD40/YVTN_repeat-like_dom_sf"/>
</dbReference>
<evidence type="ECO:0000256" key="9">
    <source>
        <dbReference type="ARBA" id="ARBA00023136"/>
    </source>
</evidence>
<accession>A0A9P4NLF6</accession>
<comment type="function">
    <text evidence="10">Guanine nucleotide-exchange factor (GEF) required for the formation or budding of transport vesicles from the ER.</text>
</comment>
<dbReference type="GO" id="GO:0015031">
    <property type="term" value="P:protein transport"/>
    <property type="evidence" value="ECO:0007669"/>
    <property type="project" value="UniProtKB-KW"/>
</dbReference>
<keyword evidence="5 10" id="KW-0256">Endoplasmic reticulum</keyword>
<comment type="caution">
    <text evidence="11">The sequence shown here is derived from an EMBL/GenBank/DDBJ whole genome shotgun (WGS) entry which is preliminary data.</text>
</comment>
<evidence type="ECO:0000256" key="4">
    <source>
        <dbReference type="ARBA" id="ARBA00022737"/>
    </source>
</evidence>
<evidence type="ECO:0000256" key="7">
    <source>
        <dbReference type="ARBA" id="ARBA00022927"/>
    </source>
</evidence>
<keyword evidence="9" id="KW-0472">Membrane</keyword>
<reference evidence="11" key="1">
    <citation type="journal article" date="2020" name="Stud. Mycol.">
        <title>101 Dothideomycetes genomes: a test case for predicting lifestyles and emergence of pathogens.</title>
        <authorList>
            <person name="Haridas S."/>
            <person name="Albert R."/>
            <person name="Binder M."/>
            <person name="Bloem J."/>
            <person name="Labutti K."/>
            <person name="Salamov A."/>
            <person name="Andreopoulos B."/>
            <person name="Baker S."/>
            <person name="Barry K."/>
            <person name="Bills G."/>
            <person name="Bluhm B."/>
            <person name="Cannon C."/>
            <person name="Castanera R."/>
            <person name="Culley D."/>
            <person name="Daum C."/>
            <person name="Ezra D."/>
            <person name="Gonzalez J."/>
            <person name="Henrissat B."/>
            <person name="Kuo A."/>
            <person name="Liang C."/>
            <person name="Lipzen A."/>
            <person name="Lutzoni F."/>
            <person name="Magnuson J."/>
            <person name="Mondo S."/>
            <person name="Nolan M."/>
            <person name="Ohm R."/>
            <person name="Pangilinan J."/>
            <person name="Park H.-J."/>
            <person name="Ramirez L."/>
            <person name="Alfaro M."/>
            <person name="Sun H."/>
            <person name="Tritt A."/>
            <person name="Yoshinaga Y."/>
            <person name="Zwiers L.-H."/>
            <person name="Turgeon B."/>
            <person name="Goodwin S."/>
            <person name="Spatafora J."/>
            <person name="Crous P."/>
            <person name="Grigoriev I."/>
        </authorList>
    </citation>
    <scope>NUCLEOTIDE SEQUENCE</scope>
    <source>
        <strain evidence="11">CBS 130266</strain>
    </source>
</reference>
<evidence type="ECO:0000256" key="3">
    <source>
        <dbReference type="ARBA" id="ARBA00022692"/>
    </source>
</evidence>
<keyword evidence="4 10" id="KW-0677">Repeat</keyword>
<dbReference type="EMBL" id="MU007067">
    <property type="protein sequence ID" value="KAF2425767.1"/>
    <property type="molecule type" value="Genomic_DNA"/>
</dbReference>
<keyword evidence="6" id="KW-0931">ER-Golgi transport</keyword>
<dbReference type="OrthoDB" id="16538at2759"/>
<evidence type="ECO:0000256" key="1">
    <source>
        <dbReference type="ARBA" id="ARBA00022448"/>
    </source>
</evidence>
<dbReference type="GO" id="GO:0000139">
    <property type="term" value="C:Golgi membrane"/>
    <property type="evidence" value="ECO:0007669"/>
    <property type="project" value="UniProtKB-SubCell"/>
</dbReference>
<dbReference type="Gene3D" id="2.130.10.10">
    <property type="entry name" value="YVTN repeat-like/Quinoprotein amine dehydrogenase"/>
    <property type="match status" value="1"/>
</dbReference>
<dbReference type="GO" id="GO:0005789">
    <property type="term" value="C:endoplasmic reticulum membrane"/>
    <property type="evidence" value="ECO:0007669"/>
    <property type="project" value="UniProtKB-SubCell"/>
</dbReference>
<dbReference type="GO" id="GO:0005085">
    <property type="term" value="F:guanyl-nucleotide exchange factor activity"/>
    <property type="evidence" value="ECO:0007669"/>
    <property type="project" value="InterPro"/>
</dbReference>
<comment type="subcellular location">
    <subcellularLocation>
        <location evidence="10">Endoplasmic reticulum membrane</location>
        <topology evidence="10">Single-pass type II membrane protein</topology>
    </subcellularLocation>
    <subcellularLocation>
        <location evidence="10">Golgi apparatus membrane</location>
        <topology evidence="10">Single-pass type II membrane protein</topology>
    </subcellularLocation>
</comment>